<organism evidence="1 2">
    <name type="scientific">Escherichia phage 121Q</name>
    <dbReference type="NCBI Taxonomy" id="1555202"/>
    <lineage>
        <taxon>Viruses</taxon>
        <taxon>Duplodnaviria</taxon>
        <taxon>Heunggongvirae</taxon>
        <taxon>Uroviricota</taxon>
        <taxon>Caudoviricetes</taxon>
        <taxon>Asteriusvirus</taxon>
        <taxon>Asteriusvirus av121Q</taxon>
    </lineage>
</organism>
<dbReference type="KEGG" id="vg:22111252"/>
<dbReference type="GeneID" id="22111252"/>
<name>A0A097EXC6_9CAUD</name>
<evidence type="ECO:0000313" key="1">
    <source>
        <dbReference type="EMBL" id="AIT14102.1"/>
    </source>
</evidence>
<dbReference type="Proteomes" id="UP000029889">
    <property type="component" value="Segment"/>
</dbReference>
<sequence length="184" mass="21552">MITFKKTANHIHEIYINGHKAGLLRLLAHHPDATVSDNEPKDWRVFFFGKYSDFQVSNLKNIRSVCTLTEIKEKLAQALKTNPDGVLPPDNFVEKGYALAHFKDGTIQSISTEYEYHWTEYFTYGSSNTLMDSRSKLEEVLTRMNERERQLYDKPEMWSSTYIDRIDYVIMTPIFDTAYYDSLK</sequence>
<keyword evidence="2" id="KW-1185">Reference proteome</keyword>
<accession>A0A097EXC6</accession>
<gene>
    <name evidence="1" type="primary">212</name>
    <name evidence="1" type="ORF">PBI_121Q_212</name>
</gene>
<dbReference type="RefSeq" id="YP_009101799.1">
    <property type="nucleotide sequence ID" value="NC_025447.1"/>
</dbReference>
<dbReference type="EMBL" id="KM507819">
    <property type="protein sequence ID" value="AIT14102.1"/>
    <property type="molecule type" value="Genomic_DNA"/>
</dbReference>
<protein>
    <submittedName>
        <fullName evidence="1">Uncharacterized protein</fullName>
    </submittedName>
</protein>
<dbReference type="OrthoDB" id="33851at10239"/>
<evidence type="ECO:0000313" key="2">
    <source>
        <dbReference type="Proteomes" id="UP000029889"/>
    </source>
</evidence>
<proteinExistence type="predicted"/>
<reference evidence="1 2" key="1">
    <citation type="submission" date="2014-09" db="EMBL/GenBank/DDBJ databases">
        <authorList>
            <person name="Lapin J.S."/>
            <person name="Pope W.H."/>
            <person name="Hua J."/>
            <person name="Ford M.E."/>
            <person name="Conway J.F."/>
            <person name="Hatfull G.F."/>
            <person name="Hendrix R.W."/>
        </authorList>
    </citation>
    <scope>NUCLEOTIDE SEQUENCE [LARGE SCALE GENOMIC DNA]</scope>
</reference>